<protein>
    <submittedName>
        <fullName evidence="1">Metal-dependent hydrolase</fullName>
    </submittedName>
</protein>
<evidence type="ECO:0000313" key="2">
    <source>
        <dbReference type="Proteomes" id="UP000502297"/>
    </source>
</evidence>
<organism evidence="1 2">
    <name type="scientific">Acinetobacter shaoyimingii</name>
    <dbReference type="NCBI Taxonomy" id="2715164"/>
    <lineage>
        <taxon>Bacteria</taxon>
        <taxon>Pseudomonadati</taxon>
        <taxon>Pseudomonadota</taxon>
        <taxon>Gammaproteobacteria</taxon>
        <taxon>Moraxellales</taxon>
        <taxon>Moraxellaceae</taxon>
        <taxon>Acinetobacter</taxon>
    </lineage>
</organism>
<dbReference type="GO" id="GO:0016787">
    <property type="term" value="F:hydrolase activity"/>
    <property type="evidence" value="ECO:0007669"/>
    <property type="project" value="UniProtKB-KW"/>
</dbReference>
<name>A0A6G8RZ25_9GAMM</name>
<dbReference type="AlphaFoldDB" id="A0A6G8RZ25"/>
<dbReference type="RefSeq" id="WP_166225989.1">
    <property type="nucleotide sequence ID" value="NZ_CP049801.1"/>
</dbReference>
<dbReference type="KEGG" id="asha:G8E00_15245"/>
<dbReference type="PIRSF" id="PIRSF007580">
    <property type="entry name" value="UCP07580"/>
    <property type="match status" value="1"/>
</dbReference>
<dbReference type="PANTHER" id="PTHR39456:SF1">
    <property type="entry name" value="METAL-DEPENDENT HYDROLASE"/>
    <property type="match status" value="1"/>
</dbReference>
<keyword evidence="2" id="KW-1185">Reference proteome</keyword>
<dbReference type="PANTHER" id="PTHR39456">
    <property type="entry name" value="METAL-DEPENDENT HYDROLASE"/>
    <property type="match status" value="1"/>
</dbReference>
<keyword evidence="1" id="KW-0378">Hydrolase</keyword>
<dbReference type="EMBL" id="CP049801">
    <property type="protein sequence ID" value="QIO07189.1"/>
    <property type="molecule type" value="Genomic_DNA"/>
</dbReference>
<evidence type="ECO:0000313" key="1">
    <source>
        <dbReference type="EMBL" id="QIO07189.1"/>
    </source>
</evidence>
<dbReference type="Pfam" id="PF10118">
    <property type="entry name" value="Metal_hydrol"/>
    <property type="match status" value="1"/>
</dbReference>
<reference evidence="1 2" key="1">
    <citation type="submission" date="2020-03" db="EMBL/GenBank/DDBJ databases">
        <authorList>
            <person name="Zhu W."/>
        </authorList>
    </citation>
    <scope>NUCLEOTIDE SEQUENCE [LARGE SCALE GENOMIC DNA]</scope>
    <source>
        <strain evidence="1 2">323-1</strain>
    </source>
</reference>
<sequence length="315" mass="36596">MTNNNEAHQIIGRKVKFDFNQIPKHWIPNDPISTHILNVAHMILPAGEFWFCRVFNKALPYIKDEQLKADVKGFIQQEAIHGRTHQHAQIYFDQHEIDVKPFIQRMHFLFEILLGEKPLGIKALKYAVNEKRWLILRLGIIAAIEHYTGVAGQWSLDNTSLDHADPIMADLFRWHLAEEVEHRSVAFDLFEHMFETEFGFQMSKNALMAVILPLMALVWMEGGKAILKQDIDAGKYRNMGTLRLLMQVEKVSRKTDNIPTFSHLILATFRWFSPKFHPEQEGNTEQALAYLARSPSAQLAEREARLMKQQQPRFS</sequence>
<proteinExistence type="predicted"/>
<accession>A0A6G8RZ25</accession>
<gene>
    <name evidence="1" type="ORF">G8E00_15245</name>
</gene>
<dbReference type="Proteomes" id="UP000502297">
    <property type="component" value="Chromosome"/>
</dbReference>
<dbReference type="InterPro" id="IPR016516">
    <property type="entry name" value="UCP07580"/>
</dbReference>